<dbReference type="SUPFAM" id="SSF53474">
    <property type="entry name" value="alpha/beta-Hydrolases"/>
    <property type="match status" value="1"/>
</dbReference>
<dbReference type="Gene3D" id="3.40.50.1820">
    <property type="entry name" value="alpha/beta hydrolase"/>
    <property type="match status" value="1"/>
</dbReference>
<dbReference type="PANTHER" id="PTHR42776:SF27">
    <property type="entry name" value="DIPEPTIDYL PEPTIDASE FAMILY MEMBER 6"/>
    <property type="match status" value="1"/>
</dbReference>
<evidence type="ECO:0000256" key="1">
    <source>
        <dbReference type="ARBA" id="ARBA00022801"/>
    </source>
</evidence>
<dbReference type="InterPro" id="IPR011042">
    <property type="entry name" value="6-blade_b-propeller_TolB-like"/>
</dbReference>
<dbReference type="RefSeq" id="WP_147168856.1">
    <property type="nucleotide sequence ID" value="NZ_VOOR01000046.1"/>
</dbReference>
<dbReference type="OrthoDB" id="108903at2"/>
<dbReference type="GO" id="GO:0006508">
    <property type="term" value="P:proteolysis"/>
    <property type="evidence" value="ECO:0007669"/>
    <property type="project" value="InterPro"/>
</dbReference>
<sequence length="640" mass="72242">MSNQDFPDLPGDPSLPSSAADLQRLIGREEGQYAYSVEDFFRNPDQTGFQLSPGGTFLAYAAPYKRRKNIFVQPADGGPAVQVTFETERDIAGFFWSSDQRLAYIKDSGGDENFRLFAIDRDGANAIDLTPFDGVKIDLIDDLPEQEDELIIGMNHNNPMLFEPFRINIQTGNLQQLAPNDNPEEPITGWLTDHDGKLRIAIKTIDGVNQHIQYRSHEGEPFRTVVETDFRESLSPLFFAFDNSAVVFCLSDIGRSRSEIVRFDFEKGQEVGPPVFSHPEVDAGSLLFSRKRKVLLGAAFTTWKRQVQFFDENRARMQEALEAQLPGYEVVVTGANRDEDRFMVRTYSDRSLGAYYLFDWPEGRLTPIAEVSPWLREEDMAPMKPVAYQARDGETIHGYLTLPAHHQEGRLPVVVNPHGGPWVRDSWGYNPEVQLLASRGYAVFQPNYRGSTGYGKSFWMKGFKQWGHDMQNDITDGVQWLIEAGVADAGRVAIYGASYGGYATLAGIAFTPGLYACAVDYVGVSNLFTFMETIPPYWKPYLDMLYEMVGHPEHDKALLEAGSPVFHIERIRTPLFVVQGANDPRVNIDESDQIVRSLRGRGIDVPYLVKYNEGHGFANEENRFEFYHAMLGFLAKHMKA</sequence>
<dbReference type="Proteomes" id="UP000321580">
    <property type="component" value="Unassembled WGS sequence"/>
</dbReference>
<gene>
    <name evidence="3" type="ORF">FRY97_17455</name>
</gene>
<accession>A0A5C6RH25</accession>
<comment type="caution">
    <text evidence="3">The sequence shown here is derived from an EMBL/GenBank/DDBJ whole genome shotgun (WGS) entry which is preliminary data.</text>
</comment>
<dbReference type="EMBL" id="VOOR01000046">
    <property type="protein sequence ID" value="TXB61748.1"/>
    <property type="molecule type" value="Genomic_DNA"/>
</dbReference>
<dbReference type="GO" id="GO:0004252">
    <property type="term" value="F:serine-type endopeptidase activity"/>
    <property type="evidence" value="ECO:0007669"/>
    <property type="project" value="TreeGrafter"/>
</dbReference>
<dbReference type="PANTHER" id="PTHR42776">
    <property type="entry name" value="SERINE PEPTIDASE S9 FAMILY MEMBER"/>
    <property type="match status" value="1"/>
</dbReference>
<dbReference type="InterPro" id="IPR029058">
    <property type="entry name" value="AB_hydrolase_fold"/>
</dbReference>
<dbReference type="InterPro" id="IPR001375">
    <property type="entry name" value="Peptidase_S9_cat"/>
</dbReference>
<evidence type="ECO:0000313" key="3">
    <source>
        <dbReference type="EMBL" id="TXB61748.1"/>
    </source>
</evidence>
<protein>
    <submittedName>
        <fullName evidence="3">Prolyl oligopeptidase family serine peptidase</fullName>
    </submittedName>
</protein>
<reference evidence="3 4" key="1">
    <citation type="submission" date="2019-08" db="EMBL/GenBank/DDBJ databases">
        <title>Genome of Phaeodactylibacter luteus.</title>
        <authorList>
            <person name="Bowman J.P."/>
        </authorList>
    </citation>
    <scope>NUCLEOTIDE SEQUENCE [LARGE SCALE GENOMIC DNA]</scope>
    <source>
        <strain evidence="3 4">KCTC 42180</strain>
    </source>
</reference>
<keyword evidence="1" id="KW-0378">Hydrolase</keyword>
<evidence type="ECO:0000313" key="4">
    <source>
        <dbReference type="Proteomes" id="UP000321580"/>
    </source>
</evidence>
<dbReference type="SUPFAM" id="SSF82171">
    <property type="entry name" value="DPP6 N-terminal domain-like"/>
    <property type="match status" value="1"/>
</dbReference>
<dbReference type="Gene3D" id="2.120.10.30">
    <property type="entry name" value="TolB, C-terminal domain"/>
    <property type="match status" value="1"/>
</dbReference>
<proteinExistence type="predicted"/>
<name>A0A5C6RH25_9BACT</name>
<keyword evidence="4" id="KW-1185">Reference proteome</keyword>
<evidence type="ECO:0000259" key="2">
    <source>
        <dbReference type="Pfam" id="PF00326"/>
    </source>
</evidence>
<dbReference type="AlphaFoldDB" id="A0A5C6RH25"/>
<feature type="domain" description="Peptidase S9 prolyl oligopeptidase catalytic" evidence="2">
    <location>
        <begin position="428"/>
        <end position="639"/>
    </location>
</feature>
<organism evidence="3 4">
    <name type="scientific">Phaeodactylibacter luteus</name>
    <dbReference type="NCBI Taxonomy" id="1564516"/>
    <lineage>
        <taxon>Bacteria</taxon>
        <taxon>Pseudomonadati</taxon>
        <taxon>Bacteroidota</taxon>
        <taxon>Saprospiria</taxon>
        <taxon>Saprospirales</taxon>
        <taxon>Haliscomenobacteraceae</taxon>
        <taxon>Phaeodactylibacter</taxon>
    </lineage>
</organism>
<dbReference type="Pfam" id="PF00326">
    <property type="entry name" value="Peptidase_S9"/>
    <property type="match status" value="1"/>
</dbReference>